<dbReference type="PANTHER" id="PTHR30574">
    <property type="entry name" value="INNER MEMBRANE PROTEIN YEDE"/>
    <property type="match status" value="1"/>
</dbReference>
<dbReference type="PANTHER" id="PTHR30574:SF1">
    <property type="entry name" value="SULPHUR TRANSPORT DOMAIN-CONTAINING PROTEIN"/>
    <property type="match status" value="1"/>
</dbReference>
<feature type="transmembrane region" description="Helical" evidence="9">
    <location>
        <begin position="318"/>
        <end position="337"/>
    </location>
</feature>
<name>A0A0D7ET92_RHOPL</name>
<evidence type="ECO:0000256" key="2">
    <source>
        <dbReference type="ARBA" id="ARBA00022448"/>
    </source>
</evidence>
<evidence type="ECO:0000256" key="7">
    <source>
        <dbReference type="ARBA" id="ARBA00023136"/>
    </source>
</evidence>
<gene>
    <name evidence="10" type="ORF">OO17_10795</name>
</gene>
<feature type="transmembrane region" description="Helical" evidence="9">
    <location>
        <begin position="78"/>
        <end position="101"/>
    </location>
</feature>
<accession>A0A0D7ET92</accession>
<comment type="similarity">
    <text evidence="8">Belongs to the TsuA/YedE (TC 9.B.102) family.</text>
</comment>
<protein>
    <submittedName>
        <fullName evidence="10">Membrane protein</fullName>
    </submittedName>
</protein>
<evidence type="ECO:0000256" key="9">
    <source>
        <dbReference type="SAM" id="Phobius"/>
    </source>
</evidence>
<dbReference type="EMBL" id="JXXE01000211">
    <property type="protein sequence ID" value="KIZ43770.1"/>
    <property type="molecule type" value="Genomic_DNA"/>
</dbReference>
<feature type="transmembrane region" description="Helical" evidence="9">
    <location>
        <begin position="253"/>
        <end position="277"/>
    </location>
</feature>
<keyword evidence="5 9" id="KW-0812">Transmembrane</keyword>
<dbReference type="InterPro" id="IPR007272">
    <property type="entry name" value="Sulf_transp_TsuA/YedE"/>
</dbReference>
<keyword evidence="2" id="KW-0813">Transport</keyword>
<comment type="caution">
    <text evidence="10">The sequence shown here is derived from an EMBL/GenBank/DDBJ whole genome shotgun (WGS) entry which is preliminary data.</text>
</comment>
<organism evidence="10 11">
    <name type="scientific">Rhodopseudomonas palustris</name>
    <dbReference type="NCBI Taxonomy" id="1076"/>
    <lineage>
        <taxon>Bacteria</taxon>
        <taxon>Pseudomonadati</taxon>
        <taxon>Pseudomonadota</taxon>
        <taxon>Alphaproteobacteria</taxon>
        <taxon>Hyphomicrobiales</taxon>
        <taxon>Nitrobacteraceae</taxon>
        <taxon>Rhodopseudomonas</taxon>
    </lineage>
</organism>
<evidence type="ECO:0000256" key="6">
    <source>
        <dbReference type="ARBA" id="ARBA00022989"/>
    </source>
</evidence>
<feature type="transmembrane region" description="Helical" evidence="9">
    <location>
        <begin position="197"/>
        <end position="219"/>
    </location>
</feature>
<keyword evidence="7 9" id="KW-0472">Membrane</keyword>
<feature type="transmembrane region" description="Helical" evidence="9">
    <location>
        <begin position="154"/>
        <end position="185"/>
    </location>
</feature>
<dbReference type="PATRIC" id="fig|1076.23.peg.1798"/>
<keyword evidence="6 9" id="KW-1133">Transmembrane helix</keyword>
<sequence>MPETSVLLGFAIGLAFGVVGLLSGFCLTSGLRDWWTQDDGRKIRSFAVALAVAIAGAQALAGFGLVDIGKSLYLLPSFSAPLIFAGGLLFGIGMVLANGCASRALVLLGKGNLRSLVVLVMIGIAAQMTLKGLLAPARLAVMQWTQMSPSAVSLPALLSALGIGEGAARIAVTLIISGALLVFALSDRGFRRSPGQLAAGIAIGLLVTAGWLATGWLGVDEFNPIPVTSLTFVSPIADSLQYVMLSTGLSLNFGIAVVAGVLTGSVATALLTGRFALEGYHSASHTARSVLGATLMGSGGAMAYGCSIGQGLTGLSTLAIPSFIAVAGILSGAALGIRGRVMMPALATS</sequence>
<dbReference type="AlphaFoldDB" id="A0A0D7ET92"/>
<feature type="transmembrane region" description="Helical" evidence="9">
    <location>
        <begin position="6"/>
        <end position="31"/>
    </location>
</feature>
<evidence type="ECO:0000313" key="10">
    <source>
        <dbReference type="EMBL" id="KIZ43770.1"/>
    </source>
</evidence>
<evidence type="ECO:0000256" key="5">
    <source>
        <dbReference type="ARBA" id="ARBA00022692"/>
    </source>
</evidence>
<feature type="transmembrane region" description="Helical" evidence="9">
    <location>
        <begin position="113"/>
        <end position="134"/>
    </location>
</feature>
<keyword evidence="4" id="KW-0997">Cell inner membrane</keyword>
<evidence type="ECO:0000256" key="3">
    <source>
        <dbReference type="ARBA" id="ARBA00022475"/>
    </source>
</evidence>
<evidence type="ECO:0000256" key="4">
    <source>
        <dbReference type="ARBA" id="ARBA00022519"/>
    </source>
</evidence>
<dbReference type="Pfam" id="PF04143">
    <property type="entry name" value="Sulf_transp"/>
    <property type="match status" value="1"/>
</dbReference>
<feature type="transmembrane region" description="Helical" evidence="9">
    <location>
        <begin position="43"/>
        <end position="66"/>
    </location>
</feature>
<comment type="subcellular location">
    <subcellularLocation>
        <location evidence="1">Cell inner membrane</location>
        <topology evidence="1">Multi-pass membrane protein</topology>
    </subcellularLocation>
</comment>
<feature type="transmembrane region" description="Helical" evidence="9">
    <location>
        <begin position="289"/>
        <end position="312"/>
    </location>
</feature>
<keyword evidence="3" id="KW-1003">Cell membrane</keyword>
<dbReference type="GO" id="GO:0005886">
    <property type="term" value="C:plasma membrane"/>
    <property type="evidence" value="ECO:0007669"/>
    <property type="project" value="UniProtKB-SubCell"/>
</dbReference>
<evidence type="ECO:0000256" key="1">
    <source>
        <dbReference type="ARBA" id="ARBA00004429"/>
    </source>
</evidence>
<evidence type="ECO:0000313" key="11">
    <source>
        <dbReference type="Proteomes" id="UP000032515"/>
    </source>
</evidence>
<proteinExistence type="inferred from homology"/>
<dbReference type="Proteomes" id="UP000032515">
    <property type="component" value="Unassembled WGS sequence"/>
</dbReference>
<evidence type="ECO:0000256" key="8">
    <source>
        <dbReference type="ARBA" id="ARBA00035655"/>
    </source>
</evidence>
<reference evidence="10 11" key="1">
    <citation type="submission" date="2014-11" db="EMBL/GenBank/DDBJ databases">
        <title>Genomics and ecophysiology of heterotrophic nitrogen fixing bacteria isolated from estuarine surface water.</title>
        <authorList>
            <person name="Bentzon-Tilia M."/>
            <person name="Severin I."/>
            <person name="Hansen L.H."/>
            <person name="Riemann L."/>
        </authorList>
    </citation>
    <scope>NUCLEOTIDE SEQUENCE [LARGE SCALE GENOMIC DNA]</scope>
    <source>
        <strain evidence="10 11">BAL398</strain>
    </source>
</reference>